<dbReference type="RefSeq" id="XP_056484274.1">
    <property type="nucleotide sequence ID" value="XM_056633654.1"/>
</dbReference>
<keyword evidence="7" id="KW-1185">Reference proteome</keyword>
<dbReference type="Pfam" id="PF04828">
    <property type="entry name" value="GFA"/>
    <property type="match status" value="1"/>
</dbReference>
<comment type="similarity">
    <text evidence="1">Belongs to the Gfa family.</text>
</comment>
<dbReference type="PROSITE" id="PS51891">
    <property type="entry name" value="CENP_V_GFA"/>
    <property type="match status" value="1"/>
</dbReference>
<dbReference type="AlphaFoldDB" id="A0A9W9VNL8"/>
<dbReference type="InterPro" id="IPR006913">
    <property type="entry name" value="CENP-V/GFA"/>
</dbReference>
<dbReference type="EMBL" id="JAPZBU010000009">
    <property type="protein sequence ID" value="KAJ5386476.1"/>
    <property type="molecule type" value="Genomic_DNA"/>
</dbReference>
<evidence type="ECO:0000256" key="4">
    <source>
        <dbReference type="ARBA" id="ARBA00023239"/>
    </source>
</evidence>
<name>A0A9W9VNL8_9EURO</name>
<accession>A0A9W9VNL8</accession>
<proteinExistence type="inferred from homology"/>
<dbReference type="OrthoDB" id="5290969at2759"/>
<dbReference type="SUPFAM" id="SSF51316">
    <property type="entry name" value="Mss4-like"/>
    <property type="match status" value="1"/>
</dbReference>
<evidence type="ECO:0000256" key="2">
    <source>
        <dbReference type="ARBA" id="ARBA00022723"/>
    </source>
</evidence>
<dbReference type="Proteomes" id="UP001147747">
    <property type="component" value="Unassembled WGS sequence"/>
</dbReference>
<gene>
    <name evidence="6" type="ORF">N7509_009017</name>
</gene>
<keyword evidence="2" id="KW-0479">Metal-binding</keyword>
<evidence type="ECO:0000256" key="3">
    <source>
        <dbReference type="ARBA" id="ARBA00022833"/>
    </source>
</evidence>
<dbReference type="PANTHER" id="PTHR33337">
    <property type="entry name" value="GFA DOMAIN-CONTAINING PROTEIN"/>
    <property type="match status" value="1"/>
</dbReference>
<evidence type="ECO:0000313" key="7">
    <source>
        <dbReference type="Proteomes" id="UP001147747"/>
    </source>
</evidence>
<dbReference type="GO" id="GO:0016846">
    <property type="term" value="F:carbon-sulfur lyase activity"/>
    <property type="evidence" value="ECO:0007669"/>
    <property type="project" value="InterPro"/>
</dbReference>
<evidence type="ECO:0000259" key="5">
    <source>
        <dbReference type="PROSITE" id="PS51891"/>
    </source>
</evidence>
<dbReference type="Gene3D" id="3.90.1590.10">
    <property type="entry name" value="glutathione-dependent formaldehyde- activating enzyme (gfa)"/>
    <property type="match status" value="1"/>
</dbReference>
<protein>
    <recommendedName>
        <fullName evidence="5">CENP-V/GFA domain-containing protein</fullName>
    </recommendedName>
</protein>
<evidence type="ECO:0000256" key="1">
    <source>
        <dbReference type="ARBA" id="ARBA00005495"/>
    </source>
</evidence>
<keyword evidence="4" id="KW-0456">Lyase</keyword>
<dbReference type="PANTHER" id="PTHR33337:SF3">
    <property type="entry name" value="CENP-V_GFA DOMAIN-CONTAINING PROTEIN"/>
    <property type="match status" value="1"/>
</dbReference>
<dbReference type="GeneID" id="81372634"/>
<evidence type="ECO:0000313" key="6">
    <source>
        <dbReference type="EMBL" id="KAJ5386476.1"/>
    </source>
</evidence>
<organism evidence="6 7">
    <name type="scientific">Penicillium cosmopolitanum</name>
    <dbReference type="NCBI Taxonomy" id="1131564"/>
    <lineage>
        <taxon>Eukaryota</taxon>
        <taxon>Fungi</taxon>
        <taxon>Dikarya</taxon>
        <taxon>Ascomycota</taxon>
        <taxon>Pezizomycotina</taxon>
        <taxon>Eurotiomycetes</taxon>
        <taxon>Eurotiomycetidae</taxon>
        <taxon>Eurotiales</taxon>
        <taxon>Aspergillaceae</taxon>
        <taxon>Penicillium</taxon>
    </lineage>
</organism>
<reference evidence="6" key="2">
    <citation type="journal article" date="2023" name="IMA Fungus">
        <title>Comparative genomic study of the Penicillium genus elucidates a diverse pangenome and 15 lateral gene transfer events.</title>
        <authorList>
            <person name="Petersen C."/>
            <person name="Sorensen T."/>
            <person name="Nielsen M.R."/>
            <person name="Sondergaard T.E."/>
            <person name="Sorensen J.L."/>
            <person name="Fitzpatrick D.A."/>
            <person name="Frisvad J.C."/>
            <person name="Nielsen K.L."/>
        </authorList>
    </citation>
    <scope>NUCLEOTIDE SEQUENCE</scope>
    <source>
        <strain evidence="6">IBT 29677</strain>
    </source>
</reference>
<reference evidence="6" key="1">
    <citation type="submission" date="2022-12" db="EMBL/GenBank/DDBJ databases">
        <authorList>
            <person name="Petersen C."/>
        </authorList>
    </citation>
    <scope>NUCLEOTIDE SEQUENCE</scope>
    <source>
        <strain evidence="6">IBT 29677</strain>
    </source>
</reference>
<sequence>MGMKARCQCSKIQFTTSADKPLAIYACHCTECRHQSSSAFGITAVFPYFELPDSVSDLVGSYTRITIKGRHMECLFCKGCGARLLHRFRDYVPSPGEKPDLKATSNVKGGCLEDLDKELMSGIIHIWTKHAIMDIPEGAEQWEEAPGMAPNPLER</sequence>
<dbReference type="InterPro" id="IPR011057">
    <property type="entry name" value="Mss4-like_sf"/>
</dbReference>
<comment type="caution">
    <text evidence="6">The sequence shown here is derived from an EMBL/GenBank/DDBJ whole genome shotgun (WGS) entry which is preliminary data.</text>
</comment>
<dbReference type="GO" id="GO:0046872">
    <property type="term" value="F:metal ion binding"/>
    <property type="evidence" value="ECO:0007669"/>
    <property type="project" value="UniProtKB-KW"/>
</dbReference>
<keyword evidence="3" id="KW-0862">Zinc</keyword>
<feature type="domain" description="CENP-V/GFA" evidence="5">
    <location>
        <begin position="1"/>
        <end position="143"/>
    </location>
</feature>